<feature type="transmembrane region" description="Helical" evidence="4">
    <location>
        <begin position="255"/>
        <end position="273"/>
    </location>
</feature>
<name>A0A847RWI7_9BACT</name>
<dbReference type="InterPro" id="IPR052714">
    <property type="entry name" value="MFS_Exporter"/>
</dbReference>
<dbReference type="PROSITE" id="PS50850">
    <property type="entry name" value="MFS"/>
    <property type="match status" value="1"/>
</dbReference>
<feature type="transmembrane region" description="Helical" evidence="4">
    <location>
        <begin position="12"/>
        <end position="34"/>
    </location>
</feature>
<evidence type="ECO:0000313" key="7">
    <source>
        <dbReference type="Proteomes" id="UP000570474"/>
    </source>
</evidence>
<evidence type="ECO:0000256" key="4">
    <source>
        <dbReference type="SAM" id="Phobius"/>
    </source>
</evidence>
<dbReference type="Proteomes" id="UP000570474">
    <property type="component" value="Unassembled WGS sequence"/>
</dbReference>
<keyword evidence="7" id="KW-1185">Reference proteome</keyword>
<keyword evidence="1 4" id="KW-0812">Transmembrane</keyword>
<evidence type="ECO:0000259" key="5">
    <source>
        <dbReference type="PROSITE" id="PS50850"/>
    </source>
</evidence>
<evidence type="ECO:0000313" key="6">
    <source>
        <dbReference type="EMBL" id="NLR67382.1"/>
    </source>
</evidence>
<keyword evidence="3 4" id="KW-0472">Membrane</keyword>
<feature type="domain" description="Major facilitator superfamily (MFS) profile" evidence="5">
    <location>
        <begin position="218"/>
        <end position="395"/>
    </location>
</feature>
<dbReference type="InterPro" id="IPR020846">
    <property type="entry name" value="MFS_dom"/>
</dbReference>
<feature type="transmembrane region" description="Helical" evidence="4">
    <location>
        <begin position="285"/>
        <end position="303"/>
    </location>
</feature>
<sequence>MSTIAKNSMENPAISFGSLVAPVVLSVLSIFLTIGVSFAVLPKLVHDQLGYGNVLVGVVIGLANATALITRMYAGTHTDTRGPKSGLVRGIITTAVAGLVYVCSAIGGLPPLLTLGLLLAARILHGIGESFLITGALTLGIGLVGPARAGKLMAWVGISLYAGIGMGAPLGNFVHQYFGVMAAFMLILLLPALGSLPVLRSPEIATNGRKPAVPFYRVLSMISRQGVSLALSVIGFGCLSSFIALMFAANKWSGAPWALSVFATTYTLVRLFFASSPDKYGGYRIAAISIVIEMAGLLLLCSAGSPAMALIGCALTGIGFSLIFPALGVEAVKKVSPEIRGSAMGAYTAFTDLALGVTGPIAGLIASSFGYQAIYLFGAVCAALALLLIMIRKEQ</sequence>
<dbReference type="GO" id="GO:0022857">
    <property type="term" value="F:transmembrane transporter activity"/>
    <property type="evidence" value="ECO:0007669"/>
    <property type="project" value="InterPro"/>
</dbReference>
<feature type="transmembrane region" description="Helical" evidence="4">
    <location>
        <begin position="309"/>
        <end position="332"/>
    </location>
</feature>
<dbReference type="RefSeq" id="WP_168873347.1">
    <property type="nucleotide sequence ID" value="NZ_JABAIA010000003.1"/>
</dbReference>
<comment type="caution">
    <text evidence="6">The sequence shown here is derived from an EMBL/GenBank/DDBJ whole genome shotgun (WGS) entry which is preliminary data.</text>
</comment>
<dbReference type="NCBIfam" id="NF003477">
    <property type="entry name" value="PRK05122.1"/>
    <property type="match status" value="1"/>
</dbReference>
<evidence type="ECO:0000256" key="3">
    <source>
        <dbReference type="ARBA" id="ARBA00023136"/>
    </source>
</evidence>
<dbReference type="PANTHER" id="PTHR23531">
    <property type="entry name" value="QUINOLENE RESISTANCE PROTEIN NORA"/>
    <property type="match status" value="1"/>
</dbReference>
<feature type="transmembrane region" description="Helical" evidence="4">
    <location>
        <begin position="119"/>
        <end position="145"/>
    </location>
</feature>
<evidence type="ECO:0000256" key="2">
    <source>
        <dbReference type="ARBA" id="ARBA00022989"/>
    </source>
</evidence>
<protein>
    <submittedName>
        <fullName evidence="6">MFS transporter</fullName>
    </submittedName>
</protein>
<feature type="transmembrane region" description="Helical" evidence="4">
    <location>
        <begin position="227"/>
        <end position="249"/>
    </location>
</feature>
<keyword evidence="2 4" id="KW-1133">Transmembrane helix</keyword>
<dbReference type="SUPFAM" id="SSF103473">
    <property type="entry name" value="MFS general substrate transporter"/>
    <property type="match status" value="1"/>
</dbReference>
<organism evidence="6 7">
    <name type="scientific">Chitinophaga varians</name>
    <dbReference type="NCBI Taxonomy" id="2202339"/>
    <lineage>
        <taxon>Bacteria</taxon>
        <taxon>Pseudomonadati</taxon>
        <taxon>Bacteroidota</taxon>
        <taxon>Chitinophagia</taxon>
        <taxon>Chitinophagales</taxon>
        <taxon>Chitinophagaceae</taxon>
        <taxon>Chitinophaga</taxon>
    </lineage>
</organism>
<gene>
    <name evidence="6" type="ORF">HGH92_23970</name>
</gene>
<accession>A0A847RWI7</accession>
<dbReference type="InterPro" id="IPR011701">
    <property type="entry name" value="MFS"/>
</dbReference>
<dbReference type="EMBL" id="JABAIA010000003">
    <property type="protein sequence ID" value="NLR67382.1"/>
    <property type="molecule type" value="Genomic_DNA"/>
</dbReference>
<feature type="transmembrane region" description="Helical" evidence="4">
    <location>
        <begin position="152"/>
        <end position="171"/>
    </location>
</feature>
<dbReference type="Gene3D" id="1.20.1250.20">
    <property type="entry name" value="MFS general substrate transporter like domains"/>
    <property type="match status" value="1"/>
</dbReference>
<dbReference type="PANTHER" id="PTHR23531:SF1">
    <property type="entry name" value="QUINOLENE RESISTANCE PROTEIN NORA"/>
    <property type="match status" value="1"/>
</dbReference>
<feature type="transmembrane region" description="Helical" evidence="4">
    <location>
        <begin position="177"/>
        <end position="199"/>
    </location>
</feature>
<dbReference type="Pfam" id="PF07690">
    <property type="entry name" value="MFS_1"/>
    <property type="match status" value="1"/>
</dbReference>
<dbReference type="InterPro" id="IPR036259">
    <property type="entry name" value="MFS_trans_sf"/>
</dbReference>
<dbReference type="AlphaFoldDB" id="A0A847RWI7"/>
<evidence type="ECO:0000256" key="1">
    <source>
        <dbReference type="ARBA" id="ARBA00022692"/>
    </source>
</evidence>
<feature type="transmembrane region" description="Helical" evidence="4">
    <location>
        <begin position="86"/>
        <end position="107"/>
    </location>
</feature>
<feature type="transmembrane region" description="Helical" evidence="4">
    <location>
        <begin position="344"/>
        <end position="366"/>
    </location>
</feature>
<feature type="transmembrane region" description="Helical" evidence="4">
    <location>
        <begin position="372"/>
        <end position="391"/>
    </location>
</feature>
<proteinExistence type="predicted"/>
<reference evidence="6 7" key="1">
    <citation type="submission" date="2020-04" db="EMBL/GenBank/DDBJ databases">
        <authorList>
            <person name="Yin C."/>
        </authorList>
    </citation>
    <scope>NUCLEOTIDE SEQUENCE [LARGE SCALE GENOMIC DNA]</scope>
    <source>
        <strain evidence="6 7">Ae27</strain>
    </source>
</reference>
<feature type="transmembrane region" description="Helical" evidence="4">
    <location>
        <begin position="54"/>
        <end position="74"/>
    </location>
</feature>